<dbReference type="OrthoDB" id="167738at2759"/>
<feature type="region of interest" description="Disordered" evidence="1">
    <location>
        <begin position="12"/>
        <end position="96"/>
    </location>
</feature>
<keyword evidence="3" id="KW-1185">Reference proteome</keyword>
<dbReference type="EMBL" id="NCKW01005333">
    <property type="protein sequence ID" value="POM73020.1"/>
    <property type="molecule type" value="Genomic_DNA"/>
</dbReference>
<name>A0A2P4Y5D5_9STRA</name>
<feature type="compositionally biased region" description="Low complexity" evidence="1">
    <location>
        <begin position="603"/>
        <end position="614"/>
    </location>
</feature>
<feature type="compositionally biased region" description="Low complexity" evidence="1">
    <location>
        <begin position="518"/>
        <end position="531"/>
    </location>
</feature>
<feature type="compositionally biased region" description="Low complexity" evidence="1">
    <location>
        <begin position="680"/>
        <end position="692"/>
    </location>
</feature>
<feature type="compositionally biased region" description="Low complexity" evidence="1">
    <location>
        <begin position="413"/>
        <end position="426"/>
    </location>
</feature>
<evidence type="ECO:0000313" key="3">
    <source>
        <dbReference type="Proteomes" id="UP000237271"/>
    </source>
</evidence>
<feature type="compositionally biased region" description="Low complexity" evidence="1">
    <location>
        <begin position="544"/>
        <end position="567"/>
    </location>
</feature>
<feature type="compositionally biased region" description="Pro residues" evidence="1">
    <location>
        <begin position="437"/>
        <end position="450"/>
    </location>
</feature>
<dbReference type="Proteomes" id="UP000237271">
    <property type="component" value="Unassembled WGS sequence"/>
</dbReference>
<feature type="compositionally biased region" description="Acidic residues" evidence="1">
    <location>
        <begin position="568"/>
        <end position="583"/>
    </location>
</feature>
<dbReference type="AlphaFoldDB" id="A0A2P4Y5D5"/>
<feature type="compositionally biased region" description="Polar residues" evidence="1">
    <location>
        <begin position="621"/>
        <end position="660"/>
    </location>
</feature>
<organism evidence="2 3">
    <name type="scientific">Phytophthora palmivora</name>
    <dbReference type="NCBI Taxonomy" id="4796"/>
    <lineage>
        <taxon>Eukaryota</taxon>
        <taxon>Sar</taxon>
        <taxon>Stramenopiles</taxon>
        <taxon>Oomycota</taxon>
        <taxon>Peronosporomycetes</taxon>
        <taxon>Peronosporales</taxon>
        <taxon>Peronosporaceae</taxon>
        <taxon>Phytophthora</taxon>
    </lineage>
</organism>
<feature type="compositionally biased region" description="Low complexity" evidence="1">
    <location>
        <begin position="80"/>
        <end position="96"/>
    </location>
</feature>
<feature type="region of interest" description="Disordered" evidence="1">
    <location>
        <begin position="139"/>
        <end position="158"/>
    </location>
</feature>
<evidence type="ECO:0000256" key="1">
    <source>
        <dbReference type="SAM" id="MobiDB-lite"/>
    </source>
</evidence>
<feature type="compositionally biased region" description="Low complexity" evidence="1">
    <location>
        <begin position="58"/>
        <end position="71"/>
    </location>
</feature>
<comment type="caution">
    <text evidence="2">The sequence shown here is derived from an EMBL/GenBank/DDBJ whole genome shotgun (WGS) entry which is preliminary data.</text>
</comment>
<gene>
    <name evidence="2" type="ORF">PHPALM_10176</name>
</gene>
<feature type="region of interest" description="Disordered" evidence="1">
    <location>
        <begin position="367"/>
        <end position="389"/>
    </location>
</feature>
<sequence length="712" mass="71533">MATNELAAILARRRAKAGGESEPPVPTVERSVSPASETVPAAAKSSIAERIARLKQQSADASAAAPAPVVPRFNHPAPASEPSEQLQASSSSVGSTSDASVASAVSEPIDTSAVAAAQEAAGIRRASNKIQQLQGSLGINVNPFGRPGGPSSGGYRSSQRESIMSTGEEQYGHTQHAMGVAMPGMTGSAIPMPGLAKGGFRLPGMAGGDQSVEAPAAALDDSHTTMNRVAGPKRRGPTRPPPGAFRIPTMAAPIIDNVEPAQVPAAEPTIAQAPTPVAVVEPKAPEAPVLMSPPEPAATNLFGSPAPVPAYTPAPAPVPAYTPAPAPTFTPAPVQAPVSTPTAPPAVAATLHKLPEPEVVQPMKPYQIEDDDPYAPKYETPAHQNSYGPSGFPSALMANFSMDELTLDDKPKSTATSTPSSTSASSLFGVSTTPAPVSEPTPKPYVPTPAPGAEQGHYPTPVPVSAPVEVATPAPIPAPVHTVTTPSPAPVPMLVDPTPSPAPVPMHVDSTPSPAPAPVVSTPAPTSVATPTPTPELFTPAPTPSATAPTPTPTSSSYLFGSAAAAAVDDDDSSESDWSDDDNGGSSQSLFGAQNVAPKPSSTATAPVLVTPTPELHQTPAPVSSSLFGNASSSPAQTVAAPVSSNLFGNASSSPAQTVSAPAPGFVQATPQTTIPPAPYSSLFSGAVSSSESESDSDDEGGLFGTGVPSKR</sequence>
<protein>
    <submittedName>
        <fullName evidence="2">Uncharacterized protein</fullName>
    </submittedName>
</protein>
<feature type="region of interest" description="Disordered" evidence="1">
    <location>
        <begin position="479"/>
        <end position="712"/>
    </location>
</feature>
<feature type="region of interest" description="Disordered" evidence="1">
    <location>
        <begin position="407"/>
        <end position="465"/>
    </location>
</feature>
<accession>A0A2P4Y5D5</accession>
<proteinExistence type="predicted"/>
<reference evidence="2 3" key="1">
    <citation type="journal article" date="2017" name="Genome Biol. Evol.">
        <title>Phytophthora megakarya and P. palmivora, closely related causal agents of cacao black pod rot, underwent increases in genome sizes and gene numbers by different mechanisms.</title>
        <authorList>
            <person name="Ali S.S."/>
            <person name="Shao J."/>
            <person name="Lary D.J."/>
            <person name="Kronmiller B."/>
            <person name="Shen D."/>
            <person name="Strem M.D."/>
            <person name="Amoako-Attah I."/>
            <person name="Akrofi A.Y."/>
            <person name="Begoude B.A."/>
            <person name="Ten Hoopen G.M."/>
            <person name="Coulibaly K."/>
            <person name="Kebe B.I."/>
            <person name="Melnick R.L."/>
            <person name="Guiltinan M.J."/>
            <person name="Tyler B.M."/>
            <person name="Meinhardt L.W."/>
            <person name="Bailey B.A."/>
        </authorList>
    </citation>
    <scope>NUCLEOTIDE SEQUENCE [LARGE SCALE GENOMIC DNA]</scope>
    <source>
        <strain evidence="3">sbr112.9</strain>
    </source>
</reference>
<evidence type="ECO:0000313" key="2">
    <source>
        <dbReference type="EMBL" id="POM73020.1"/>
    </source>
</evidence>